<dbReference type="InterPro" id="IPR000719">
    <property type="entry name" value="Prot_kinase_dom"/>
</dbReference>
<dbReference type="SMART" id="SM00220">
    <property type="entry name" value="S_TKc"/>
    <property type="match status" value="1"/>
</dbReference>
<evidence type="ECO:0000313" key="11">
    <source>
        <dbReference type="Proteomes" id="UP001054902"/>
    </source>
</evidence>
<dbReference type="GO" id="GO:0004674">
    <property type="term" value="F:protein serine/threonine kinase activity"/>
    <property type="evidence" value="ECO:0007669"/>
    <property type="project" value="UniProtKB-KW"/>
</dbReference>
<keyword evidence="2" id="KW-0723">Serine/threonine-protein kinase</keyword>
<evidence type="ECO:0000256" key="2">
    <source>
        <dbReference type="ARBA" id="ARBA00022527"/>
    </source>
</evidence>
<keyword evidence="5" id="KW-0418">Kinase</keyword>
<evidence type="ECO:0000256" key="5">
    <source>
        <dbReference type="ARBA" id="ARBA00022777"/>
    </source>
</evidence>
<dbReference type="PROSITE" id="PS50011">
    <property type="entry name" value="PROTEIN_KINASE_DOM"/>
    <property type="match status" value="1"/>
</dbReference>
<dbReference type="PANTHER" id="PTHR24054:SF0">
    <property type="entry name" value="CASEIN KINASE II SUBUNIT ALPHA"/>
    <property type="match status" value="1"/>
</dbReference>
<dbReference type="GO" id="GO:0005634">
    <property type="term" value="C:nucleus"/>
    <property type="evidence" value="ECO:0007669"/>
    <property type="project" value="TreeGrafter"/>
</dbReference>
<evidence type="ECO:0000256" key="3">
    <source>
        <dbReference type="ARBA" id="ARBA00022679"/>
    </source>
</evidence>
<keyword evidence="3" id="KW-0808">Transferase</keyword>
<evidence type="ECO:0000256" key="7">
    <source>
        <dbReference type="ARBA" id="ARBA00047899"/>
    </source>
</evidence>
<dbReference type="Proteomes" id="UP001054902">
    <property type="component" value="Unassembled WGS sequence"/>
</dbReference>
<dbReference type="EMBL" id="BLLK01000020">
    <property type="protein sequence ID" value="GFH44564.1"/>
    <property type="molecule type" value="Genomic_DNA"/>
</dbReference>
<dbReference type="InterPro" id="IPR045216">
    <property type="entry name" value="CK2_alpha"/>
</dbReference>
<accession>A0AAD3CGP1</accession>
<feature type="domain" description="Protein kinase" evidence="9">
    <location>
        <begin position="121"/>
        <end position="400"/>
    </location>
</feature>
<dbReference type="EC" id="2.7.11.1" evidence="1"/>
<comment type="catalytic activity">
    <reaction evidence="8">
        <text>L-seryl-[protein] + ATP = O-phospho-L-seryl-[protein] + ADP + H(+)</text>
        <dbReference type="Rhea" id="RHEA:17989"/>
        <dbReference type="Rhea" id="RHEA-COMP:9863"/>
        <dbReference type="Rhea" id="RHEA-COMP:11604"/>
        <dbReference type="ChEBI" id="CHEBI:15378"/>
        <dbReference type="ChEBI" id="CHEBI:29999"/>
        <dbReference type="ChEBI" id="CHEBI:30616"/>
        <dbReference type="ChEBI" id="CHEBI:83421"/>
        <dbReference type="ChEBI" id="CHEBI:456216"/>
        <dbReference type="EC" id="2.7.11.1"/>
    </reaction>
</comment>
<gene>
    <name evidence="10" type="ORF">CTEN210_01038</name>
</gene>
<sequence>MSMRRSLPRSLCGTALILCGLISTSLIMTFSTTTTTMPSFFLKRVYELEVEQDEADTSRIGLDIIYNKTKSIISNTSIVVSSQSATQEIASAVNKKEEQIQHEDDLKVTMLDDTSWLRKNVKVGKHLGAGSITDVFEANITLSNHDFIKDRRWILRISGCDEETDTSEITRNEINILQRLNPNPLVQHEPAYPFLLYAAENITNPFLKSSSDNNTLTLPSDFKDKQYYMDCPRMTILIVERFENLKDSFDLPTRKYKIPTGKFRCFWRKLFEVLGHAHERGVMLRDPSKRNVMIQDGKIRLFDWNHGKVYDQKRPERVHDHNLGFKGPPEYHQGRNDTYVNSHAFDVWVVSTWINSLLAEKRSFEGDDIHLLRNLSASMRPLNPADRPTLLWLLENHPYFSLEKSDSCILKW</sequence>
<dbReference type="GO" id="GO:0005524">
    <property type="term" value="F:ATP binding"/>
    <property type="evidence" value="ECO:0007669"/>
    <property type="project" value="UniProtKB-KW"/>
</dbReference>
<dbReference type="Gene3D" id="1.10.510.10">
    <property type="entry name" value="Transferase(Phosphotransferase) domain 1"/>
    <property type="match status" value="1"/>
</dbReference>
<evidence type="ECO:0000256" key="4">
    <source>
        <dbReference type="ARBA" id="ARBA00022741"/>
    </source>
</evidence>
<evidence type="ECO:0000256" key="1">
    <source>
        <dbReference type="ARBA" id="ARBA00012513"/>
    </source>
</evidence>
<dbReference type="GO" id="GO:0005956">
    <property type="term" value="C:protein kinase CK2 complex"/>
    <property type="evidence" value="ECO:0007669"/>
    <property type="project" value="TreeGrafter"/>
</dbReference>
<protein>
    <recommendedName>
        <fullName evidence="1">non-specific serine/threonine protein kinase</fullName>
        <ecNumber evidence="1">2.7.11.1</ecNumber>
    </recommendedName>
</protein>
<keyword evidence="6" id="KW-0067">ATP-binding</keyword>
<dbReference type="PANTHER" id="PTHR24054">
    <property type="entry name" value="CASEIN KINASE II SUBUNIT ALPHA"/>
    <property type="match status" value="1"/>
</dbReference>
<evidence type="ECO:0000259" key="9">
    <source>
        <dbReference type="PROSITE" id="PS50011"/>
    </source>
</evidence>
<name>A0AAD3CGP1_9STRA</name>
<dbReference type="SUPFAM" id="SSF56112">
    <property type="entry name" value="Protein kinase-like (PK-like)"/>
    <property type="match status" value="1"/>
</dbReference>
<dbReference type="InterPro" id="IPR011009">
    <property type="entry name" value="Kinase-like_dom_sf"/>
</dbReference>
<dbReference type="AlphaFoldDB" id="A0AAD3CGP1"/>
<keyword evidence="11" id="KW-1185">Reference proteome</keyword>
<organism evidence="10 11">
    <name type="scientific">Chaetoceros tenuissimus</name>
    <dbReference type="NCBI Taxonomy" id="426638"/>
    <lineage>
        <taxon>Eukaryota</taxon>
        <taxon>Sar</taxon>
        <taxon>Stramenopiles</taxon>
        <taxon>Ochrophyta</taxon>
        <taxon>Bacillariophyta</taxon>
        <taxon>Coscinodiscophyceae</taxon>
        <taxon>Chaetocerotophycidae</taxon>
        <taxon>Chaetocerotales</taxon>
        <taxon>Chaetocerotaceae</taxon>
        <taxon>Chaetoceros</taxon>
    </lineage>
</organism>
<dbReference type="Pfam" id="PF00069">
    <property type="entry name" value="Pkinase"/>
    <property type="match status" value="1"/>
</dbReference>
<comment type="caution">
    <text evidence="10">The sequence shown here is derived from an EMBL/GenBank/DDBJ whole genome shotgun (WGS) entry which is preliminary data.</text>
</comment>
<keyword evidence="4" id="KW-0547">Nucleotide-binding</keyword>
<evidence type="ECO:0000256" key="6">
    <source>
        <dbReference type="ARBA" id="ARBA00022840"/>
    </source>
</evidence>
<evidence type="ECO:0000313" key="10">
    <source>
        <dbReference type="EMBL" id="GFH44564.1"/>
    </source>
</evidence>
<proteinExistence type="predicted"/>
<comment type="catalytic activity">
    <reaction evidence="7">
        <text>L-threonyl-[protein] + ATP = O-phospho-L-threonyl-[protein] + ADP + H(+)</text>
        <dbReference type="Rhea" id="RHEA:46608"/>
        <dbReference type="Rhea" id="RHEA-COMP:11060"/>
        <dbReference type="Rhea" id="RHEA-COMP:11605"/>
        <dbReference type="ChEBI" id="CHEBI:15378"/>
        <dbReference type="ChEBI" id="CHEBI:30013"/>
        <dbReference type="ChEBI" id="CHEBI:30616"/>
        <dbReference type="ChEBI" id="CHEBI:61977"/>
        <dbReference type="ChEBI" id="CHEBI:456216"/>
        <dbReference type="EC" id="2.7.11.1"/>
    </reaction>
</comment>
<dbReference type="GO" id="GO:0005829">
    <property type="term" value="C:cytosol"/>
    <property type="evidence" value="ECO:0007669"/>
    <property type="project" value="TreeGrafter"/>
</dbReference>
<evidence type="ECO:0000256" key="8">
    <source>
        <dbReference type="ARBA" id="ARBA00048679"/>
    </source>
</evidence>
<reference evidence="10 11" key="1">
    <citation type="journal article" date="2021" name="Sci. Rep.">
        <title>The genome of the diatom Chaetoceros tenuissimus carries an ancient integrated fragment of an extant virus.</title>
        <authorList>
            <person name="Hongo Y."/>
            <person name="Kimura K."/>
            <person name="Takaki Y."/>
            <person name="Yoshida Y."/>
            <person name="Baba S."/>
            <person name="Kobayashi G."/>
            <person name="Nagasaki K."/>
            <person name="Hano T."/>
            <person name="Tomaru Y."/>
        </authorList>
    </citation>
    <scope>NUCLEOTIDE SEQUENCE [LARGE SCALE GENOMIC DNA]</scope>
    <source>
        <strain evidence="10 11">NIES-3715</strain>
    </source>
</reference>
<dbReference type="GO" id="GO:0051726">
    <property type="term" value="P:regulation of cell cycle"/>
    <property type="evidence" value="ECO:0007669"/>
    <property type="project" value="TreeGrafter"/>
</dbReference>